<evidence type="ECO:0000313" key="11">
    <source>
        <dbReference type="Proteomes" id="UP001055108"/>
    </source>
</evidence>
<dbReference type="SUPFAM" id="SSF88659">
    <property type="entry name" value="Sigma3 and sigma4 domains of RNA polymerase sigma factors"/>
    <property type="match status" value="1"/>
</dbReference>
<name>A0AA37HMH4_9HYPH</name>
<dbReference type="Gene3D" id="1.10.1740.10">
    <property type="match status" value="1"/>
</dbReference>
<evidence type="ECO:0000313" key="10">
    <source>
        <dbReference type="EMBL" id="GJD78552.1"/>
    </source>
</evidence>
<dbReference type="PANTHER" id="PTHR43133">
    <property type="entry name" value="RNA POLYMERASE ECF-TYPE SIGMA FACTO"/>
    <property type="match status" value="1"/>
</dbReference>
<evidence type="ECO:0000256" key="6">
    <source>
        <dbReference type="RuleBase" id="RU000716"/>
    </source>
</evidence>
<accession>A0AA37HMH4</accession>
<dbReference type="PANTHER" id="PTHR43133:SF25">
    <property type="entry name" value="RNA POLYMERASE SIGMA FACTOR RFAY-RELATED"/>
    <property type="match status" value="1"/>
</dbReference>
<dbReference type="EMBL" id="BPQM01000036">
    <property type="protein sequence ID" value="GJD78552.1"/>
    <property type="molecule type" value="Genomic_DNA"/>
</dbReference>
<dbReference type="PROSITE" id="PS01063">
    <property type="entry name" value="SIGMA70_ECF"/>
    <property type="match status" value="1"/>
</dbReference>
<dbReference type="InterPro" id="IPR000838">
    <property type="entry name" value="RNA_pol_sigma70_ECF_CS"/>
</dbReference>
<dbReference type="SUPFAM" id="SSF88946">
    <property type="entry name" value="Sigma2 domain of RNA polymerase sigma factors"/>
    <property type="match status" value="1"/>
</dbReference>
<dbReference type="Pfam" id="PF04542">
    <property type="entry name" value="Sigma70_r2"/>
    <property type="match status" value="1"/>
</dbReference>
<dbReference type="InterPro" id="IPR036388">
    <property type="entry name" value="WH-like_DNA-bd_sf"/>
</dbReference>
<comment type="similarity">
    <text evidence="1 6">Belongs to the sigma-70 factor family. ECF subfamily.</text>
</comment>
<proteinExistence type="inferred from homology"/>
<reference evidence="10" key="1">
    <citation type="journal article" date="2016" name="Front. Microbiol.">
        <title>Genome Sequence of the Piezophilic, Mesophilic Sulfate-Reducing Bacterium Desulfovibrio indicus J2T.</title>
        <authorList>
            <person name="Cao J."/>
            <person name="Maignien L."/>
            <person name="Shao Z."/>
            <person name="Alain K."/>
            <person name="Jebbar M."/>
        </authorList>
    </citation>
    <scope>NUCLEOTIDE SEQUENCE</scope>
    <source>
        <strain evidence="10">NBRC 103626</strain>
    </source>
</reference>
<evidence type="ECO:0000256" key="2">
    <source>
        <dbReference type="ARBA" id="ARBA00023015"/>
    </source>
</evidence>
<feature type="region of interest" description="Disordered" evidence="7">
    <location>
        <begin position="208"/>
        <end position="233"/>
    </location>
</feature>
<dbReference type="InterPro" id="IPR013324">
    <property type="entry name" value="RNA_pol_sigma_r3/r4-like"/>
</dbReference>
<dbReference type="GO" id="GO:0003677">
    <property type="term" value="F:DNA binding"/>
    <property type="evidence" value="ECO:0007669"/>
    <property type="project" value="UniProtKB-KW"/>
</dbReference>
<feature type="domain" description="RNA polymerase sigma-70 region 2" evidence="8">
    <location>
        <begin position="58"/>
        <end position="120"/>
    </location>
</feature>
<keyword evidence="2 6" id="KW-0805">Transcription regulation</keyword>
<dbReference type="Gene3D" id="1.10.10.10">
    <property type="entry name" value="Winged helix-like DNA-binding domain superfamily/Winged helix DNA-binding domain"/>
    <property type="match status" value="1"/>
</dbReference>
<organism evidence="10 11">
    <name type="scientific">Methylobacterium gregans</name>
    <dbReference type="NCBI Taxonomy" id="374424"/>
    <lineage>
        <taxon>Bacteria</taxon>
        <taxon>Pseudomonadati</taxon>
        <taxon>Pseudomonadota</taxon>
        <taxon>Alphaproteobacteria</taxon>
        <taxon>Hyphomicrobiales</taxon>
        <taxon>Methylobacteriaceae</taxon>
        <taxon>Methylobacterium</taxon>
    </lineage>
</organism>
<comment type="caution">
    <text evidence="10">The sequence shown here is derived from an EMBL/GenBank/DDBJ whole genome shotgun (WGS) entry which is preliminary data.</text>
</comment>
<dbReference type="InterPro" id="IPR014284">
    <property type="entry name" value="RNA_pol_sigma-70_dom"/>
</dbReference>
<evidence type="ECO:0000256" key="4">
    <source>
        <dbReference type="ARBA" id="ARBA00023125"/>
    </source>
</evidence>
<dbReference type="InterPro" id="IPR007627">
    <property type="entry name" value="RNA_pol_sigma70_r2"/>
</dbReference>
<protein>
    <recommendedName>
        <fullName evidence="6">RNA polymerase sigma factor</fullName>
    </recommendedName>
</protein>
<evidence type="ECO:0000259" key="8">
    <source>
        <dbReference type="Pfam" id="PF04542"/>
    </source>
</evidence>
<feature type="compositionally biased region" description="Basic and acidic residues" evidence="7">
    <location>
        <begin position="213"/>
        <end position="225"/>
    </location>
</feature>
<dbReference type="InterPro" id="IPR039425">
    <property type="entry name" value="RNA_pol_sigma-70-like"/>
</dbReference>
<dbReference type="GO" id="GO:0006352">
    <property type="term" value="P:DNA-templated transcription initiation"/>
    <property type="evidence" value="ECO:0007669"/>
    <property type="project" value="InterPro"/>
</dbReference>
<dbReference type="Pfam" id="PF08281">
    <property type="entry name" value="Sigma70_r4_2"/>
    <property type="match status" value="1"/>
</dbReference>
<evidence type="ECO:0000256" key="7">
    <source>
        <dbReference type="SAM" id="MobiDB-lite"/>
    </source>
</evidence>
<keyword evidence="3 6" id="KW-0731">Sigma factor</keyword>
<dbReference type="NCBIfam" id="TIGR02937">
    <property type="entry name" value="sigma70-ECF"/>
    <property type="match status" value="1"/>
</dbReference>
<evidence type="ECO:0000256" key="5">
    <source>
        <dbReference type="ARBA" id="ARBA00023163"/>
    </source>
</evidence>
<dbReference type="InterPro" id="IPR013325">
    <property type="entry name" value="RNA_pol_sigma_r2"/>
</dbReference>
<dbReference type="InterPro" id="IPR013249">
    <property type="entry name" value="RNA_pol_sigma70_r4_t2"/>
</dbReference>
<gene>
    <name evidence="10" type="ORF">NBEOAGPD_1769</name>
</gene>
<dbReference type="Proteomes" id="UP001055108">
    <property type="component" value="Unassembled WGS sequence"/>
</dbReference>
<evidence type="ECO:0000259" key="9">
    <source>
        <dbReference type="Pfam" id="PF08281"/>
    </source>
</evidence>
<dbReference type="AlphaFoldDB" id="A0AA37HMH4"/>
<evidence type="ECO:0000256" key="1">
    <source>
        <dbReference type="ARBA" id="ARBA00010641"/>
    </source>
</evidence>
<reference evidence="10" key="2">
    <citation type="submission" date="2021-08" db="EMBL/GenBank/DDBJ databases">
        <authorList>
            <person name="Tani A."/>
            <person name="Ola A."/>
            <person name="Ogura Y."/>
            <person name="Katsura K."/>
            <person name="Hayashi T."/>
        </authorList>
    </citation>
    <scope>NUCLEOTIDE SEQUENCE</scope>
    <source>
        <strain evidence="10">NBRC 103626</strain>
    </source>
</reference>
<feature type="domain" description="RNA polymerase sigma factor 70 region 4 type 2" evidence="9">
    <location>
        <begin position="146"/>
        <end position="198"/>
    </location>
</feature>
<sequence>MPAALLDHLGIQLRTAYEALCEARPPERMMALIAQLDAALPHREDEALAFKNGLVEAIPALRGFAMSLVADSARADDLVQETVLKAWTKQEQFVAGTNLKAWLCTILRNQFFSDCRRHKREVEDADGALAAQLITPAVQEHGMDLQKVLAAMARLPARQREALLLVGAQGMTYEAAAAVMGCQTGTMKSRVSRARAFLAEALGDAKPSPSVRDVLHGRGTIHTDQRPAQPLAT</sequence>
<keyword evidence="11" id="KW-1185">Reference proteome</keyword>
<evidence type="ECO:0000256" key="3">
    <source>
        <dbReference type="ARBA" id="ARBA00023082"/>
    </source>
</evidence>
<keyword evidence="4 6" id="KW-0238">DNA-binding</keyword>
<dbReference type="GO" id="GO:0016987">
    <property type="term" value="F:sigma factor activity"/>
    <property type="evidence" value="ECO:0007669"/>
    <property type="project" value="UniProtKB-KW"/>
</dbReference>
<dbReference type="CDD" id="cd06171">
    <property type="entry name" value="Sigma70_r4"/>
    <property type="match status" value="1"/>
</dbReference>
<keyword evidence="5 6" id="KW-0804">Transcription</keyword>